<organism evidence="1 2">
    <name type="scientific">Parachitinimonas caeni</name>
    <dbReference type="NCBI Taxonomy" id="3031301"/>
    <lineage>
        <taxon>Bacteria</taxon>
        <taxon>Pseudomonadati</taxon>
        <taxon>Pseudomonadota</taxon>
        <taxon>Betaproteobacteria</taxon>
        <taxon>Neisseriales</taxon>
        <taxon>Chitinibacteraceae</taxon>
        <taxon>Parachitinimonas</taxon>
    </lineage>
</organism>
<proteinExistence type="predicted"/>
<dbReference type="InterPro" id="IPR031618">
    <property type="entry name" value="T4SS_TraI"/>
</dbReference>
<keyword evidence="2" id="KW-1185">Reference proteome</keyword>
<dbReference type="Pfam" id="PF16932">
    <property type="entry name" value="T4SS_TraI"/>
    <property type="match status" value="1"/>
</dbReference>
<comment type="caution">
    <text evidence="1">The sequence shown here is derived from an EMBL/GenBank/DDBJ whole genome shotgun (WGS) entry which is preliminary data.</text>
</comment>
<dbReference type="Proteomes" id="UP001172778">
    <property type="component" value="Unassembled WGS sequence"/>
</dbReference>
<evidence type="ECO:0000313" key="2">
    <source>
        <dbReference type="Proteomes" id="UP001172778"/>
    </source>
</evidence>
<gene>
    <name evidence="1" type="ORF">PZA18_07370</name>
</gene>
<dbReference type="EMBL" id="JARRAF010000006">
    <property type="protein sequence ID" value="MDK2123866.1"/>
    <property type="molecule type" value="Genomic_DNA"/>
</dbReference>
<reference evidence="1" key="1">
    <citation type="submission" date="2023-03" db="EMBL/GenBank/DDBJ databases">
        <title>Chitinimonas shenzhenensis gen. nov., sp. nov., a novel member of family Burkholderiaceae isolated from activated sludge collected in Shen Zhen, China.</title>
        <authorList>
            <person name="Wang X."/>
        </authorList>
    </citation>
    <scope>NUCLEOTIDE SEQUENCE</scope>
    <source>
        <strain evidence="1">DQS-5</strain>
    </source>
</reference>
<dbReference type="RefSeq" id="WP_284100170.1">
    <property type="nucleotide sequence ID" value="NZ_JARRAF010000006.1"/>
</dbReference>
<accession>A0ABT7DUX6</accession>
<name>A0ABT7DUX6_9NEIS</name>
<evidence type="ECO:0000313" key="1">
    <source>
        <dbReference type="EMBL" id="MDK2123866.1"/>
    </source>
</evidence>
<protein>
    <submittedName>
        <fullName evidence="1">Type IV secretory system conjugative DNA transfer family protein</fullName>
    </submittedName>
</protein>
<sequence>MDALPSLEQLQNLSSGSALVAPAPMRNGGMRLQAVRDVALGVGMRGGMAHRSKVIDQVLADRARDLDRIYDFSGLLVHGRIIPPVLSEARDIYTQEGGDTLRLAGNLFKVEAQARFSSRPPHWRQYLALPSTEGVVPNDLFLPRDGEEREAWKRAVAEGWRIGIEQANLILASQLDRLNRDFIGMVRYHIYVKKNLITMPVMAQQNMPLNLSGDALAVDETLLRIVTLPAFNTDQTSWKALPSPTAPAQTQAE</sequence>